<keyword evidence="2" id="KW-1185">Reference proteome</keyword>
<dbReference type="OrthoDB" id="827145at2"/>
<evidence type="ECO:0000313" key="1">
    <source>
        <dbReference type="EMBL" id="TFV95525.1"/>
    </source>
</evidence>
<evidence type="ECO:0000313" key="2">
    <source>
        <dbReference type="Proteomes" id="UP000297647"/>
    </source>
</evidence>
<organism evidence="1 2">
    <name type="scientific">Algoriphagus kandeliae</name>
    <dbReference type="NCBI Taxonomy" id="2562278"/>
    <lineage>
        <taxon>Bacteria</taxon>
        <taxon>Pseudomonadati</taxon>
        <taxon>Bacteroidota</taxon>
        <taxon>Cytophagia</taxon>
        <taxon>Cytophagales</taxon>
        <taxon>Cyclobacteriaceae</taxon>
        <taxon>Algoriphagus</taxon>
    </lineage>
</organism>
<proteinExistence type="predicted"/>
<comment type="caution">
    <text evidence="1">The sequence shown here is derived from an EMBL/GenBank/DDBJ whole genome shotgun (WGS) entry which is preliminary data.</text>
</comment>
<dbReference type="EMBL" id="SPSB01000002">
    <property type="protein sequence ID" value="TFV95525.1"/>
    <property type="molecule type" value="Genomic_DNA"/>
</dbReference>
<sequence>MLGFKIVGCGLDLEVGADKILLIFGLLKSSDREEISLDIRGSNNYSEQRINWGSWKLETEDEFRITVIEVKEVSNPVESKTEKDSEDQIKKEIETFLSLKKELETADLL</sequence>
<protein>
    <submittedName>
        <fullName evidence="1">Uncharacterized protein</fullName>
    </submittedName>
</protein>
<dbReference type="AlphaFoldDB" id="A0A4Y9QX58"/>
<dbReference type="RefSeq" id="WP_135071699.1">
    <property type="nucleotide sequence ID" value="NZ_SPSB01000002.1"/>
</dbReference>
<name>A0A4Y9QX58_9BACT</name>
<accession>A0A4Y9QX58</accession>
<gene>
    <name evidence="1" type="ORF">E4S40_04710</name>
</gene>
<reference evidence="1 2" key="1">
    <citation type="submission" date="2019-03" db="EMBL/GenBank/DDBJ databases">
        <title>Algoriphagus sp. nov, a new strain isolated from root system soil of mangrove plant Kandelia.</title>
        <authorList>
            <person name="Yin Q."/>
            <person name="Wang K."/>
            <person name="Song Z."/>
        </authorList>
    </citation>
    <scope>NUCLEOTIDE SEQUENCE [LARGE SCALE GENOMIC DNA]</scope>
    <source>
        <strain evidence="1 2">XY-J91</strain>
    </source>
</reference>
<dbReference type="Proteomes" id="UP000297647">
    <property type="component" value="Unassembled WGS sequence"/>
</dbReference>